<dbReference type="AlphaFoldDB" id="A0A5J9SLI8"/>
<gene>
    <name evidence="1" type="ORF">EJB05_54786</name>
</gene>
<protein>
    <submittedName>
        <fullName evidence="1">Uncharacterized protein</fullName>
    </submittedName>
</protein>
<evidence type="ECO:0000313" key="1">
    <source>
        <dbReference type="EMBL" id="TVT99828.1"/>
    </source>
</evidence>
<evidence type="ECO:0000313" key="2">
    <source>
        <dbReference type="Proteomes" id="UP000324897"/>
    </source>
</evidence>
<dbReference type="Gramene" id="TVT99828">
    <property type="protein sequence ID" value="TVT99828"/>
    <property type="gene ID" value="EJB05_54786"/>
</dbReference>
<dbReference type="Proteomes" id="UP000324897">
    <property type="component" value="Unassembled WGS sequence"/>
</dbReference>
<proteinExistence type="predicted"/>
<accession>A0A5J9SLI8</accession>
<organism evidence="1 2">
    <name type="scientific">Eragrostis curvula</name>
    <name type="common">weeping love grass</name>
    <dbReference type="NCBI Taxonomy" id="38414"/>
    <lineage>
        <taxon>Eukaryota</taxon>
        <taxon>Viridiplantae</taxon>
        <taxon>Streptophyta</taxon>
        <taxon>Embryophyta</taxon>
        <taxon>Tracheophyta</taxon>
        <taxon>Spermatophyta</taxon>
        <taxon>Magnoliopsida</taxon>
        <taxon>Liliopsida</taxon>
        <taxon>Poales</taxon>
        <taxon>Poaceae</taxon>
        <taxon>PACMAD clade</taxon>
        <taxon>Chloridoideae</taxon>
        <taxon>Eragrostideae</taxon>
        <taxon>Eragrostidinae</taxon>
        <taxon>Eragrostis</taxon>
    </lineage>
</organism>
<name>A0A5J9SLI8_9POAL</name>
<reference evidence="1 2" key="1">
    <citation type="journal article" date="2019" name="Sci. Rep.">
        <title>A high-quality genome of Eragrostis curvula grass provides insights into Poaceae evolution and supports new strategies to enhance forage quality.</title>
        <authorList>
            <person name="Carballo J."/>
            <person name="Santos B.A.C.M."/>
            <person name="Zappacosta D."/>
            <person name="Garbus I."/>
            <person name="Selva J.P."/>
            <person name="Gallo C.A."/>
            <person name="Diaz A."/>
            <person name="Albertini E."/>
            <person name="Caccamo M."/>
            <person name="Echenique V."/>
        </authorList>
    </citation>
    <scope>NUCLEOTIDE SEQUENCE [LARGE SCALE GENOMIC DNA]</scope>
    <source>
        <strain evidence="2">cv. Victoria</strain>
        <tissue evidence="1">Leaf</tissue>
    </source>
</reference>
<sequence>MIEAGGVLDPFSGFIPMRISPASKQEYFFNSDSPAELRVSVANQMGMFKMLFPMLRPGPSL</sequence>
<keyword evidence="2" id="KW-1185">Reference proteome</keyword>
<dbReference type="EMBL" id="RWGY01000675">
    <property type="protein sequence ID" value="TVT99828.1"/>
    <property type="molecule type" value="Genomic_DNA"/>
</dbReference>
<comment type="caution">
    <text evidence="1">The sequence shown here is derived from an EMBL/GenBank/DDBJ whole genome shotgun (WGS) entry which is preliminary data.</text>
</comment>